<dbReference type="PROSITE" id="PS50111">
    <property type="entry name" value="CHEMOTAXIS_TRANSDUC_2"/>
    <property type="match status" value="1"/>
</dbReference>
<dbReference type="PROSITE" id="PS00550">
    <property type="entry name" value="HEMERYTHRINS"/>
    <property type="match status" value="1"/>
</dbReference>
<dbReference type="PANTHER" id="PTHR32089">
    <property type="entry name" value="METHYL-ACCEPTING CHEMOTAXIS PROTEIN MCPB"/>
    <property type="match status" value="1"/>
</dbReference>
<dbReference type="NCBIfam" id="TIGR02481">
    <property type="entry name" value="hemeryth_dom"/>
    <property type="match status" value="1"/>
</dbReference>
<keyword evidence="9" id="KW-0472">Membrane</keyword>
<dbReference type="GO" id="GO:0007165">
    <property type="term" value="P:signal transduction"/>
    <property type="evidence" value="ECO:0007669"/>
    <property type="project" value="UniProtKB-KW"/>
</dbReference>
<dbReference type="InterPro" id="IPR004090">
    <property type="entry name" value="Chemotax_Me-accpt_rcpt"/>
</dbReference>
<dbReference type="Pfam" id="PF00015">
    <property type="entry name" value="MCPsignal"/>
    <property type="match status" value="1"/>
</dbReference>
<evidence type="ECO:0000259" key="11">
    <source>
        <dbReference type="PROSITE" id="PS50192"/>
    </source>
</evidence>
<evidence type="ECO:0000259" key="12">
    <source>
        <dbReference type="PROSITE" id="PS50885"/>
    </source>
</evidence>
<evidence type="ECO:0000256" key="2">
    <source>
        <dbReference type="ARBA" id="ARBA00010587"/>
    </source>
</evidence>
<dbReference type="Gene3D" id="1.20.120.50">
    <property type="entry name" value="Hemerythrin-like"/>
    <property type="match status" value="1"/>
</dbReference>
<keyword evidence="5" id="KW-0408">Iron</keyword>
<dbReference type="CDD" id="cd06225">
    <property type="entry name" value="HAMP"/>
    <property type="match status" value="1"/>
</dbReference>
<keyword evidence="3" id="KW-1003">Cell membrane</keyword>
<dbReference type="SUPFAM" id="SSF58104">
    <property type="entry name" value="Methyl-accepting chemotaxis protein (MCP) signaling domain"/>
    <property type="match status" value="1"/>
</dbReference>
<keyword evidence="4" id="KW-0479">Metal-binding</keyword>
<feature type="domain" description="Methyl-accepting transducer" evidence="10">
    <location>
        <begin position="417"/>
        <end position="653"/>
    </location>
</feature>
<dbReference type="SMART" id="SM01358">
    <property type="entry name" value="HBM"/>
    <property type="match status" value="1"/>
</dbReference>
<dbReference type="PROSITE" id="PS50885">
    <property type="entry name" value="HAMP"/>
    <property type="match status" value="1"/>
</dbReference>
<dbReference type="InterPro" id="IPR003660">
    <property type="entry name" value="HAMP_dom"/>
</dbReference>
<dbReference type="InterPro" id="IPR004089">
    <property type="entry name" value="MCPsignal_dom"/>
</dbReference>
<accession>A0A512H400</accession>
<gene>
    <name evidence="14" type="ORF">ROR02_03160</name>
</gene>
<dbReference type="Proteomes" id="UP000321567">
    <property type="component" value="Unassembled WGS sequence"/>
</dbReference>
<proteinExistence type="inferred from homology"/>
<dbReference type="Pfam" id="PF00672">
    <property type="entry name" value="HAMP"/>
    <property type="match status" value="1"/>
</dbReference>
<feature type="transmembrane region" description="Helical" evidence="9">
    <location>
        <begin position="12"/>
        <end position="32"/>
    </location>
</feature>
<keyword evidence="15" id="KW-1185">Reference proteome</keyword>
<evidence type="ECO:0000256" key="3">
    <source>
        <dbReference type="ARBA" id="ARBA00022519"/>
    </source>
</evidence>
<dbReference type="GO" id="GO:0005886">
    <property type="term" value="C:plasma membrane"/>
    <property type="evidence" value="ECO:0007669"/>
    <property type="project" value="UniProtKB-SubCell"/>
</dbReference>
<dbReference type="PROSITE" id="PS51753">
    <property type="entry name" value="HBM"/>
    <property type="match status" value="1"/>
</dbReference>
<evidence type="ECO:0000313" key="15">
    <source>
        <dbReference type="Proteomes" id="UP000321567"/>
    </source>
</evidence>
<dbReference type="SUPFAM" id="SSF47188">
    <property type="entry name" value="Hemerythrin-like"/>
    <property type="match status" value="1"/>
</dbReference>
<evidence type="ECO:0000259" key="10">
    <source>
        <dbReference type="PROSITE" id="PS50111"/>
    </source>
</evidence>
<comment type="similarity">
    <text evidence="7">Belongs to the methyl-accepting chemotaxis (MCP) protein family.</text>
</comment>
<dbReference type="PROSITE" id="PS50192">
    <property type="entry name" value="T_SNARE"/>
    <property type="match status" value="1"/>
</dbReference>
<dbReference type="InterPro" id="IPR032255">
    <property type="entry name" value="HBM"/>
</dbReference>
<dbReference type="RefSeq" id="WP_147162251.1">
    <property type="nucleotide sequence ID" value="NZ_BJZO01000005.1"/>
</dbReference>
<dbReference type="InterPro" id="IPR012827">
    <property type="entry name" value="Hemerythrin_metal-bd"/>
</dbReference>
<dbReference type="NCBIfam" id="NF033749">
    <property type="entry name" value="bact_hemeryth"/>
    <property type="match status" value="1"/>
</dbReference>
<evidence type="ECO:0000256" key="5">
    <source>
        <dbReference type="ARBA" id="ARBA00023004"/>
    </source>
</evidence>
<dbReference type="PANTHER" id="PTHR32089:SF112">
    <property type="entry name" value="LYSOZYME-LIKE PROTEIN-RELATED"/>
    <property type="match status" value="1"/>
</dbReference>
<dbReference type="PRINTS" id="PR00260">
    <property type="entry name" value="CHEMTRNSDUCR"/>
</dbReference>
<dbReference type="Gene3D" id="6.10.340.10">
    <property type="match status" value="1"/>
</dbReference>
<dbReference type="InterPro" id="IPR016131">
    <property type="entry name" value="Haemerythrin_Fe_BS"/>
</dbReference>
<keyword evidence="9" id="KW-1133">Transmembrane helix</keyword>
<comment type="similarity">
    <text evidence="2">Belongs to the hemerythrin family.</text>
</comment>
<organism evidence="14 15">
    <name type="scientific">Pararhodospirillum oryzae</name>
    <dbReference type="NCBI Taxonomy" id="478448"/>
    <lineage>
        <taxon>Bacteria</taxon>
        <taxon>Pseudomonadati</taxon>
        <taxon>Pseudomonadota</taxon>
        <taxon>Alphaproteobacteria</taxon>
        <taxon>Rhodospirillales</taxon>
        <taxon>Rhodospirillaceae</taxon>
        <taxon>Pararhodospirillum</taxon>
    </lineage>
</organism>
<name>A0A512H400_9PROT</name>
<evidence type="ECO:0000259" key="13">
    <source>
        <dbReference type="PROSITE" id="PS51753"/>
    </source>
</evidence>
<keyword evidence="3" id="KW-0997">Cell inner membrane</keyword>
<dbReference type="OrthoDB" id="3378718at2"/>
<evidence type="ECO:0000256" key="6">
    <source>
        <dbReference type="ARBA" id="ARBA00023224"/>
    </source>
</evidence>
<dbReference type="SMART" id="SM00283">
    <property type="entry name" value="MA"/>
    <property type="match status" value="1"/>
</dbReference>
<feature type="domain" description="HAMP" evidence="12">
    <location>
        <begin position="323"/>
        <end position="376"/>
    </location>
</feature>
<comment type="caution">
    <text evidence="14">The sequence shown here is derived from an EMBL/GenBank/DDBJ whole genome shotgun (WGS) entry which is preliminary data.</text>
</comment>
<feature type="domain" description="T-SNARE coiled-coil homology" evidence="11">
    <location>
        <begin position="569"/>
        <end position="631"/>
    </location>
</feature>
<keyword evidence="9" id="KW-0812">Transmembrane</keyword>
<comment type="subcellular location">
    <subcellularLocation>
        <location evidence="1">Cell inner membrane</location>
        <topology evidence="1">Multi-pass membrane protein</topology>
    </subcellularLocation>
</comment>
<dbReference type="AlphaFoldDB" id="A0A512H400"/>
<dbReference type="GO" id="GO:0006935">
    <property type="term" value="P:chemotaxis"/>
    <property type="evidence" value="ECO:0007669"/>
    <property type="project" value="InterPro"/>
</dbReference>
<dbReference type="CDD" id="cd12107">
    <property type="entry name" value="Hemerythrin"/>
    <property type="match status" value="1"/>
</dbReference>
<evidence type="ECO:0000256" key="8">
    <source>
        <dbReference type="PROSITE-ProRule" id="PRU00284"/>
    </source>
</evidence>
<evidence type="ECO:0000256" key="7">
    <source>
        <dbReference type="ARBA" id="ARBA00029447"/>
    </source>
</evidence>
<evidence type="ECO:0000256" key="4">
    <source>
        <dbReference type="ARBA" id="ARBA00022723"/>
    </source>
</evidence>
<protein>
    <submittedName>
        <fullName evidence="14">Methyl-accepting chemotaxis protein</fullName>
    </submittedName>
</protein>
<dbReference type="SMART" id="SM00304">
    <property type="entry name" value="HAMP"/>
    <property type="match status" value="1"/>
</dbReference>
<feature type="domain" description="HBM" evidence="13">
    <location>
        <begin position="50"/>
        <end position="289"/>
    </location>
</feature>
<dbReference type="EMBL" id="BJZO01000005">
    <property type="protein sequence ID" value="GEO80185.1"/>
    <property type="molecule type" value="Genomic_DNA"/>
</dbReference>
<evidence type="ECO:0000256" key="1">
    <source>
        <dbReference type="ARBA" id="ARBA00004429"/>
    </source>
</evidence>
<keyword evidence="6 8" id="KW-0807">Transducer</keyword>
<dbReference type="InterPro" id="IPR000727">
    <property type="entry name" value="T_SNARE_dom"/>
</dbReference>
<dbReference type="GO" id="GO:0004888">
    <property type="term" value="F:transmembrane signaling receptor activity"/>
    <property type="evidence" value="ECO:0007669"/>
    <property type="project" value="InterPro"/>
</dbReference>
<dbReference type="Gene3D" id="1.10.287.950">
    <property type="entry name" value="Methyl-accepting chemotaxis protein"/>
    <property type="match status" value="1"/>
</dbReference>
<dbReference type="Pfam" id="PF01814">
    <property type="entry name" value="Hemerythrin"/>
    <property type="match status" value="1"/>
</dbReference>
<dbReference type="InterPro" id="IPR012312">
    <property type="entry name" value="Hemerythrin-like"/>
</dbReference>
<evidence type="ECO:0000256" key="9">
    <source>
        <dbReference type="SAM" id="Phobius"/>
    </source>
</evidence>
<dbReference type="GO" id="GO:0046872">
    <property type="term" value="F:metal ion binding"/>
    <property type="evidence" value="ECO:0007669"/>
    <property type="project" value="UniProtKB-KW"/>
</dbReference>
<evidence type="ECO:0000313" key="14">
    <source>
        <dbReference type="EMBL" id="GEO80185.1"/>
    </source>
</evidence>
<dbReference type="InterPro" id="IPR035938">
    <property type="entry name" value="Hemerythrin-like_sf"/>
</dbReference>
<sequence length="812" mass="89337">MGEQVVINRFSIGTRVFAGFAVVLLLLLGVAFQGATSGTSALSAFREYARIATNTMAIRGIDRNINALRRHALTYGYYGDTQALKRVRDYQGDLDKKLDSVIGAVRIETVRDMLGRMKEHFDSYMRDFDQVEKLRQQRDAYYVQAREKGPRMVGALTDLMERVTREGDLPTLARLNAVYEAFSQARLAMVFYQLSPRDNKPDQALAALDQALVLLKQAQAEEADFAHRKALDQLVADFPAYIEVMTGQTKALMAYSRLIDEVMPAKAALFGDLARDAANAQADALEALLAHSESDLETARSLGIGLSGVALVLGVLAAVIIIRTTSVPVRAMTEAMRKLADGDKTITIPSRDAKDEIGAMAQAVQVFKENAIRVEHLQREQEAQKQRADEERKAAVRQMADTFEASVGQVVETVTSAATQLQAASAQMAATARETSAQATTVAASAEEASNNVNTVAAAAEELASSEGEISQHIHRSSTVADQAAHQAHTTHTTVEQMVEAVGKIGEIVTLINDIASQTNLLALNATIEAARAGDAGKGFAVVASEVKTLATQTARATDEIASQISRVQAVTNEAARAIEAVSETITEIDQIANSIAAAVEQQTAATSEIARNVDQASQGTREVSHSILIVQEAANETGHSADEIAGASANLSRQAEFLREEVKRFLDQVRADDTEKVLLEWDQALEVGLPVIDNHHRDMVNEINGYYQDLITGRGNERIPSMLLKVIRTFEDHFREEETMMREISYPGLEEHRKVHQDTLREIVVFKERLDRGEDIVMPFFHYLANWLREHLTTHDIRMAHYANQHHRRRG</sequence>
<reference evidence="14 15" key="1">
    <citation type="submission" date="2019-07" db="EMBL/GenBank/DDBJ databases">
        <title>Whole genome shotgun sequence of Rhodospirillum oryzae NBRC 107573.</title>
        <authorList>
            <person name="Hosoyama A."/>
            <person name="Uohara A."/>
            <person name="Ohji S."/>
            <person name="Ichikawa N."/>
        </authorList>
    </citation>
    <scope>NUCLEOTIDE SEQUENCE [LARGE SCALE GENOMIC DNA]</scope>
    <source>
        <strain evidence="14 15">NBRC 107573</strain>
    </source>
</reference>